<dbReference type="InterPro" id="IPR004360">
    <property type="entry name" value="Glyas_Fos-R_dOase_dom"/>
</dbReference>
<evidence type="ECO:0000259" key="1">
    <source>
        <dbReference type="PROSITE" id="PS51819"/>
    </source>
</evidence>
<dbReference type="InterPro" id="IPR029068">
    <property type="entry name" value="Glyas_Bleomycin-R_OHBP_Dase"/>
</dbReference>
<sequence length="306" mass="33778">MRLRSIELAMPGAADAATFMTDIWGMAPAKVIGDIHYLRGSGTFPYLVAFEESADAYVRSTTFVCTSDRLEQLKRSVTIAGLPAMPVVSEDLGGGHGIIVELAEGELLRFLVDAQEVEPIEGADLPVKLTHVVFNSAEAEMTGHLAEDALGFRVSDRTKGMVFVRCNDSHHSTAFARAGISSLNHIAFEMEDLDAVMRGIGRLRDQDMAPAWGPGRHGPGANVFAYFIAPFGPVIEFSTAVNKVPDDYRPGAPEDWTWPEKRIDQWGMSDKNFDGLRAAEEKFRHRRDWQPQSLAHPIDVLTEENH</sequence>
<dbReference type="EMBL" id="SEOO01000029">
    <property type="protein sequence ID" value="RYM08773.1"/>
    <property type="molecule type" value="Genomic_DNA"/>
</dbReference>
<name>A0A8G1ZF21_9SPHN</name>
<dbReference type="Pfam" id="PF00903">
    <property type="entry name" value="Glyoxalase"/>
    <property type="match status" value="1"/>
</dbReference>
<evidence type="ECO:0000313" key="3">
    <source>
        <dbReference type="Proteomes" id="UP000291572"/>
    </source>
</evidence>
<proteinExistence type="predicted"/>
<dbReference type="InterPro" id="IPR037523">
    <property type="entry name" value="VOC_core"/>
</dbReference>
<dbReference type="OrthoDB" id="9803142at2"/>
<dbReference type="AlphaFoldDB" id="A0A8G1ZF21"/>
<dbReference type="SUPFAM" id="SSF54593">
    <property type="entry name" value="Glyoxalase/Bleomycin resistance protein/Dihydroxybiphenyl dioxygenase"/>
    <property type="match status" value="2"/>
</dbReference>
<comment type="caution">
    <text evidence="2">The sequence shown here is derived from an EMBL/GenBank/DDBJ whole genome shotgun (WGS) entry which is preliminary data.</text>
</comment>
<protein>
    <submittedName>
        <fullName evidence="2">Glyoxalase</fullName>
    </submittedName>
</protein>
<evidence type="ECO:0000313" key="2">
    <source>
        <dbReference type="EMBL" id="RYM08773.1"/>
    </source>
</evidence>
<dbReference type="Proteomes" id="UP000291572">
    <property type="component" value="Unassembled WGS sequence"/>
</dbReference>
<feature type="domain" description="VOC" evidence="1">
    <location>
        <begin position="128"/>
        <end position="240"/>
    </location>
</feature>
<organism evidence="2 3">
    <name type="scientific">Sphingobium cupriresistens</name>
    <dbReference type="NCBI Taxonomy" id="1132417"/>
    <lineage>
        <taxon>Bacteria</taxon>
        <taxon>Pseudomonadati</taxon>
        <taxon>Pseudomonadota</taxon>
        <taxon>Alphaproteobacteria</taxon>
        <taxon>Sphingomonadales</taxon>
        <taxon>Sphingomonadaceae</taxon>
        <taxon>Sphingobium</taxon>
    </lineage>
</organism>
<accession>A0A8G1ZF21</accession>
<dbReference type="PROSITE" id="PS51819">
    <property type="entry name" value="VOC"/>
    <property type="match status" value="1"/>
</dbReference>
<reference evidence="2 3" key="1">
    <citation type="submission" date="2019-02" db="EMBL/GenBank/DDBJ databases">
        <authorList>
            <person name="Feng G."/>
        </authorList>
    </citation>
    <scope>NUCLEOTIDE SEQUENCE [LARGE SCALE GENOMIC DNA]</scope>
    <source>
        <strain evidence="2 3">CCTCC AB 2011146</strain>
    </source>
</reference>
<dbReference type="Gene3D" id="3.10.180.10">
    <property type="entry name" value="2,3-Dihydroxybiphenyl 1,2-Dioxygenase, domain 1"/>
    <property type="match status" value="2"/>
</dbReference>
<dbReference type="RefSeq" id="WP_129927204.1">
    <property type="nucleotide sequence ID" value="NZ_SEOO01000029.1"/>
</dbReference>
<gene>
    <name evidence="2" type="ORF">EWH12_15985</name>
</gene>